<dbReference type="InterPro" id="IPR045886">
    <property type="entry name" value="ThiF/MoeB/HesA"/>
</dbReference>
<evidence type="ECO:0000313" key="3">
    <source>
        <dbReference type="EMBL" id="SDH82807.1"/>
    </source>
</evidence>
<keyword evidence="3" id="KW-0548">Nucleotidyltransferase</keyword>
<keyword evidence="3" id="KW-0808">Transferase</keyword>
<dbReference type="GO" id="GO:0004792">
    <property type="term" value="F:thiosulfate-cyanide sulfurtransferase activity"/>
    <property type="evidence" value="ECO:0007669"/>
    <property type="project" value="TreeGrafter"/>
</dbReference>
<dbReference type="GO" id="GO:0005829">
    <property type="term" value="C:cytosol"/>
    <property type="evidence" value="ECO:0007669"/>
    <property type="project" value="TreeGrafter"/>
</dbReference>
<dbReference type="CDD" id="cd00757">
    <property type="entry name" value="ThiF_MoeB_HesA_family"/>
    <property type="match status" value="1"/>
</dbReference>
<proteinExistence type="inferred from homology"/>
<reference evidence="3 4" key="1">
    <citation type="submission" date="2016-10" db="EMBL/GenBank/DDBJ databases">
        <authorList>
            <person name="de Groot N.N."/>
        </authorList>
    </citation>
    <scope>NUCLEOTIDE SEQUENCE [LARGE SCALE GENOMIC DNA]</scope>
    <source>
        <strain evidence="3 4">DSM 21632</strain>
    </source>
</reference>
<dbReference type="STRING" id="568899.SAMN05192534_11283"/>
<gene>
    <name evidence="3" type="ORF">SAMN05192534_11283</name>
</gene>
<dbReference type="InterPro" id="IPR000594">
    <property type="entry name" value="ThiF_NAD_FAD-bd"/>
</dbReference>
<dbReference type="Gene3D" id="3.40.50.720">
    <property type="entry name" value="NAD(P)-binding Rossmann-like Domain"/>
    <property type="match status" value="1"/>
</dbReference>
<dbReference type="AlphaFoldDB" id="A0A1G8FL08"/>
<evidence type="ECO:0000259" key="2">
    <source>
        <dbReference type="Pfam" id="PF00899"/>
    </source>
</evidence>
<organism evidence="3 4">
    <name type="scientific">Alteribacillus persepolensis</name>
    <dbReference type="NCBI Taxonomy" id="568899"/>
    <lineage>
        <taxon>Bacteria</taxon>
        <taxon>Bacillati</taxon>
        <taxon>Bacillota</taxon>
        <taxon>Bacilli</taxon>
        <taxon>Bacillales</taxon>
        <taxon>Bacillaceae</taxon>
        <taxon>Alteribacillus</taxon>
    </lineage>
</organism>
<dbReference type="PANTHER" id="PTHR10953">
    <property type="entry name" value="UBIQUITIN-ACTIVATING ENZYME E1"/>
    <property type="match status" value="1"/>
</dbReference>
<sequence>MIDHRYDRQERFYGIGKKGQQLLSSKHVVIVGAGALGSAAAETLVRAGVGKVSMIDRDFVEFSNLHRQQLYTEADADKHIPKAQAAKQRLVMINSEVEITCVTGEADAAALEDLLPADLMIDALDNFDTRMLINDLCQKHNLPWIYGACVGSYGISYTVIPHETPCLHCLTEDIPLDGETCDTVGVIAPAVQMVSVYQTTEALKILTESWSSLHRKLVSFNLWDNESSSLDVSSLKKTDCPSCGKDASHPFLDYRNRSKTEVLCGRDAVQVRPAKQQYLSLPDLKKRYASNVAIDNNYLLVLNVEGKRVVIFKDGRAIIHGINEKEAARTFYQKYIGG</sequence>
<dbReference type="EMBL" id="FNDK01000012">
    <property type="protein sequence ID" value="SDH82807.1"/>
    <property type="molecule type" value="Genomic_DNA"/>
</dbReference>
<dbReference type="SUPFAM" id="SSF69572">
    <property type="entry name" value="Activating enzymes of the ubiquitin-like proteins"/>
    <property type="match status" value="1"/>
</dbReference>
<protein>
    <submittedName>
        <fullName evidence="3">Adenylyltransferase and sulfurtransferase</fullName>
    </submittedName>
</protein>
<feature type="domain" description="THIF-type NAD/FAD binding fold" evidence="2">
    <location>
        <begin position="6"/>
        <end position="241"/>
    </location>
</feature>
<dbReference type="GO" id="GO:0016779">
    <property type="term" value="F:nucleotidyltransferase activity"/>
    <property type="evidence" value="ECO:0007669"/>
    <property type="project" value="UniProtKB-KW"/>
</dbReference>
<evidence type="ECO:0000256" key="1">
    <source>
        <dbReference type="ARBA" id="ARBA00009919"/>
    </source>
</evidence>
<accession>A0A1G8FL08</accession>
<comment type="similarity">
    <text evidence="1">Belongs to the HesA/MoeB/ThiF family.</text>
</comment>
<evidence type="ECO:0000313" key="4">
    <source>
        <dbReference type="Proteomes" id="UP000199163"/>
    </source>
</evidence>
<dbReference type="GO" id="GO:0008146">
    <property type="term" value="F:sulfotransferase activity"/>
    <property type="evidence" value="ECO:0007669"/>
    <property type="project" value="TreeGrafter"/>
</dbReference>
<dbReference type="Proteomes" id="UP000199163">
    <property type="component" value="Unassembled WGS sequence"/>
</dbReference>
<dbReference type="Pfam" id="PF00899">
    <property type="entry name" value="ThiF"/>
    <property type="match status" value="1"/>
</dbReference>
<keyword evidence="4" id="KW-1185">Reference proteome</keyword>
<name>A0A1G8FL08_9BACI</name>
<dbReference type="PANTHER" id="PTHR10953:SF102">
    <property type="entry name" value="ADENYLYLTRANSFERASE AND SULFURTRANSFERASE MOCS3"/>
    <property type="match status" value="1"/>
</dbReference>
<dbReference type="GO" id="GO:0008641">
    <property type="term" value="F:ubiquitin-like modifier activating enzyme activity"/>
    <property type="evidence" value="ECO:0007669"/>
    <property type="project" value="InterPro"/>
</dbReference>
<dbReference type="FunFam" id="3.40.50.720:FF:000080">
    <property type="entry name" value="Thiazole biosynthesis adenylyltransferase ThiF"/>
    <property type="match status" value="1"/>
</dbReference>
<dbReference type="InterPro" id="IPR035985">
    <property type="entry name" value="Ubiquitin-activating_enz"/>
</dbReference>